<dbReference type="EMBL" id="CM042015">
    <property type="protein sequence ID" value="KAI3707757.1"/>
    <property type="molecule type" value="Genomic_DNA"/>
</dbReference>
<dbReference type="Proteomes" id="UP001055811">
    <property type="component" value="Linkage Group LG07"/>
</dbReference>
<sequence length="806" mass="89411">MEHCGCKIIPIIIAFLTTLIVCALFTAPNLEVSPLTQQKFRALMGIKLYKKPYFSFPPSPSPSPSQSPSPSPSPSPSHSHSQARAPVHHVHLHPYRLNIPPSDGSGGGRRRKVLVAVLVSAGGATCIICLIGLFLGCRKLRKQRKRKSSSKHVKKVISDPVPDNFYLQSLGSVLDPPPVSSLKQDSDNNGQILKSQIDYSRLNQLKEEEGEDGKERDVFMMKRLANSENLDSCGGAVASIESLKFDEEDEQVFFGSPIGEEIIQLESHSSDDESFHSFCNSHRISDASVGSDTLEAPVSAPSPPLPPPPTPPPPPPPPPRRSSSSSTKNALITFTPPRKSDSFPESNQTPIPPPPLPPPFSKGNPPPLPPPFPMGNPPPPPLPSQSTPMGKDGSPLPKLKPLHWDKVRAAPDRSMVWDKLRSSSFEFDEEMIESLFSYNLHNSNEESKSKSPSPSKHVLEPKRLQNLTILLKALNATAEQICRTLIQGNGLNLQQLEVLIKMEPTKEEEAKLTGYKGDLGSAETFVASILTIPYAFPRIEALLYRETFEDEVTHLRKTFSMLEEACKELRSSRLFLKLLEAVLKTGNRMNVGTIRGGAKAFKLDALLKLADVKGTDGKTTLLHFVVQEIVRSEGVRVSESIIGKINQKSKRKNIQDREEDYRNMGLELVSGLSTELCNVKKAATIDFDVIASSVSNLSQGMGRLRRLVNEDLLVDEKSCSSFVESMRSFLNYAEKRLEELEEDERKVLELVKEITEYFHGNMIKDEVNPLRIFVIVRDFLAMLDLVCRELRRSKVFGHPNPLAPFQ</sequence>
<evidence type="ECO:0000313" key="1">
    <source>
        <dbReference type="EMBL" id="KAI3707757.1"/>
    </source>
</evidence>
<comment type="caution">
    <text evidence="1">The sequence shown here is derived from an EMBL/GenBank/DDBJ whole genome shotgun (WGS) entry which is preliminary data.</text>
</comment>
<protein>
    <submittedName>
        <fullName evidence="1">Uncharacterized protein</fullName>
    </submittedName>
</protein>
<gene>
    <name evidence="1" type="ORF">L2E82_36552</name>
</gene>
<evidence type="ECO:0000313" key="2">
    <source>
        <dbReference type="Proteomes" id="UP001055811"/>
    </source>
</evidence>
<reference evidence="2" key="1">
    <citation type="journal article" date="2022" name="Mol. Ecol. Resour.">
        <title>The genomes of chicory, endive, great burdock and yacon provide insights into Asteraceae palaeo-polyploidization history and plant inulin production.</title>
        <authorList>
            <person name="Fan W."/>
            <person name="Wang S."/>
            <person name="Wang H."/>
            <person name="Wang A."/>
            <person name="Jiang F."/>
            <person name="Liu H."/>
            <person name="Zhao H."/>
            <person name="Xu D."/>
            <person name="Zhang Y."/>
        </authorList>
    </citation>
    <scope>NUCLEOTIDE SEQUENCE [LARGE SCALE GENOMIC DNA]</scope>
    <source>
        <strain evidence="2">cv. Punajuju</strain>
    </source>
</reference>
<reference evidence="1 2" key="2">
    <citation type="journal article" date="2022" name="Mol. Ecol. Resour.">
        <title>The genomes of chicory, endive, great burdock and yacon provide insights into Asteraceae paleo-polyploidization history and plant inulin production.</title>
        <authorList>
            <person name="Fan W."/>
            <person name="Wang S."/>
            <person name="Wang H."/>
            <person name="Wang A."/>
            <person name="Jiang F."/>
            <person name="Liu H."/>
            <person name="Zhao H."/>
            <person name="Xu D."/>
            <person name="Zhang Y."/>
        </authorList>
    </citation>
    <scope>NUCLEOTIDE SEQUENCE [LARGE SCALE GENOMIC DNA]</scope>
    <source>
        <strain evidence="2">cv. Punajuju</strain>
        <tissue evidence="1">Leaves</tissue>
    </source>
</reference>
<name>A0ACB9AD21_CICIN</name>
<proteinExistence type="predicted"/>
<accession>A0ACB9AD21</accession>
<organism evidence="1 2">
    <name type="scientific">Cichorium intybus</name>
    <name type="common">Chicory</name>
    <dbReference type="NCBI Taxonomy" id="13427"/>
    <lineage>
        <taxon>Eukaryota</taxon>
        <taxon>Viridiplantae</taxon>
        <taxon>Streptophyta</taxon>
        <taxon>Embryophyta</taxon>
        <taxon>Tracheophyta</taxon>
        <taxon>Spermatophyta</taxon>
        <taxon>Magnoliopsida</taxon>
        <taxon>eudicotyledons</taxon>
        <taxon>Gunneridae</taxon>
        <taxon>Pentapetalae</taxon>
        <taxon>asterids</taxon>
        <taxon>campanulids</taxon>
        <taxon>Asterales</taxon>
        <taxon>Asteraceae</taxon>
        <taxon>Cichorioideae</taxon>
        <taxon>Cichorieae</taxon>
        <taxon>Cichoriinae</taxon>
        <taxon>Cichorium</taxon>
    </lineage>
</organism>
<keyword evidence="2" id="KW-1185">Reference proteome</keyword>